<protein>
    <submittedName>
        <fullName evidence="1">DUF389 domain-containing protein</fullName>
    </submittedName>
</protein>
<proteinExistence type="predicted"/>
<dbReference type="EMBL" id="CP182909">
    <property type="protein sequence ID" value="XPM64828.1"/>
    <property type="molecule type" value="Genomic_DNA"/>
</dbReference>
<gene>
    <name evidence="1" type="ORF">BH720_002435</name>
</gene>
<keyword evidence="2" id="KW-1185">Reference proteome</keyword>
<name>A0ACD5GV35_9CYAN</name>
<organism evidence="1 2">
    <name type="scientific">Desertifilum tharense IPPAS B-1220</name>
    <dbReference type="NCBI Taxonomy" id="1781255"/>
    <lineage>
        <taxon>Bacteria</taxon>
        <taxon>Bacillati</taxon>
        <taxon>Cyanobacteriota</taxon>
        <taxon>Cyanophyceae</taxon>
        <taxon>Desertifilales</taxon>
        <taxon>Desertifilaceae</taxon>
        <taxon>Desertifilum</taxon>
    </lineage>
</organism>
<accession>A0ACD5GV35</accession>
<dbReference type="Proteomes" id="UP000095472">
    <property type="component" value="Chromosome"/>
</dbReference>
<evidence type="ECO:0000313" key="1">
    <source>
        <dbReference type="EMBL" id="XPM64828.1"/>
    </source>
</evidence>
<evidence type="ECO:0000313" key="2">
    <source>
        <dbReference type="Proteomes" id="UP000095472"/>
    </source>
</evidence>
<sequence length="320" mass="34059">MKDKPLPLSALNRQLWKSSVPSLNYYLLLALSAIISTLGLLADSAATIIGAMIIAPLIGPIMAIAYAMVLNNRRLLKRASVTLITGVMMTVIVAMAIASLIGLKAIRPEILSRANPSLIDLGVAMAAGTAGTYAKSRWSIADALPGVAIAVALVPPLSTIGIGLSLQNPSIAIGASLLFMTNLTGIIFSGGIVLLCQRYGNLNRAKGGLLLAITVLSILGIPLALSLNNLLVQENVNRELERAIASEDFTFPDAEIRVMSVRPRRRAISVELDIVTPELASINQEQLAEFQAFLEAELDQPIDLRVQLIPVRVFTLPASP</sequence>
<reference evidence="1 2" key="1">
    <citation type="journal article" date="2016" name="Genome Announc.">
        <title>Draft Genome Sequence of the Thermotolerant Cyanobacterium Desertifilum sp. IPPAS B-1220.</title>
        <authorList>
            <person name="Mironov K.S."/>
            <person name="Sinetova M.A."/>
            <person name="Bolatkhan K."/>
            <person name="Zayadan B.K."/>
            <person name="Ustinova V.V."/>
            <person name="Kupriyanova E.V."/>
            <person name="Skrypnik A.N."/>
            <person name="Gogoleva N.E."/>
            <person name="Gogolev Y.V."/>
            <person name="Los D.A."/>
        </authorList>
    </citation>
    <scope>NUCLEOTIDE SEQUENCE [LARGE SCALE GENOMIC DNA]</scope>
    <source>
        <strain evidence="1 2">IPPAS B-1220</strain>
    </source>
</reference>